<name>A0A645FK34_9ZZZZ</name>
<accession>A0A645FK34</accession>
<proteinExistence type="predicted"/>
<feature type="transmembrane region" description="Helical" evidence="1">
    <location>
        <begin position="13"/>
        <end position="33"/>
    </location>
</feature>
<organism evidence="2">
    <name type="scientific">bioreactor metagenome</name>
    <dbReference type="NCBI Taxonomy" id="1076179"/>
    <lineage>
        <taxon>unclassified sequences</taxon>
        <taxon>metagenomes</taxon>
        <taxon>ecological metagenomes</taxon>
    </lineage>
</organism>
<gene>
    <name evidence="2" type="ORF">SDC9_161248</name>
</gene>
<reference evidence="2" key="1">
    <citation type="submission" date="2019-08" db="EMBL/GenBank/DDBJ databases">
        <authorList>
            <person name="Kucharzyk K."/>
            <person name="Murdoch R.W."/>
            <person name="Higgins S."/>
            <person name="Loffler F."/>
        </authorList>
    </citation>
    <scope>NUCLEOTIDE SEQUENCE</scope>
</reference>
<keyword evidence="1" id="KW-0812">Transmembrane</keyword>
<comment type="caution">
    <text evidence="2">The sequence shown here is derived from an EMBL/GenBank/DDBJ whole genome shotgun (WGS) entry which is preliminary data.</text>
</comment>
<sequence>MCFQSGNDRLGEFLAFLVFLKLFLVFAFAGIGLKQDLVVCFIKDEGISGKSRARFQSGDIGKRKRTPPLERLIDGVFLIHKLFVVEDFTVGARFEARINLSNAGDVFLRDFLTLLAERLAERFPHINGVYKLNLATTLRPLVF</sequence>
<evidence type="ECO:0000256" key="1">
    <source>
        <dbReference type="SAM" id="Phobius"/>
    </source>
</evidence>
<protein>
    <submittedName>
        <fullName evidence="2">Uncharacterized protein</fullName>
    </submittedName>
</protein>
<keyword evidence="1" id="KW-0472">Membrane</keyword>
<evidence type="ECO:0000313" key="2">
    <source>
        <dbReference type="EMBL" id="MPN13922.1"/>
    </source>
</evidence>
<dbReference type="EMBL" id="VSSQ01060480">
    <property type="protein sequence ID" value="MPN13922.1"/>
    <property type="molecule type" value="Genomic_DNA"/>
</dbReference>
<keyword evidence="1" id="KW-1133">Transmembrane helix</keyword>
<dbReference type="AlphaFoldDB" id="A0A645FK34"/>